<organism evidence="1 2">
    <name type="scientific">Ambispora leptoticha</name>
    <dbReference type="NCBI Taxonomy" id="144679"/>
    <lineage>
        <taxon>Eukaryota</taxon>
        <taxon>Fungi</taxon>
        <taxon>Fungi incertae sedis</taxon>
        <taxon>Mucoromycota</taxon>
        <taxon>Glomeromycotina</taxon>
        <taxon>Glomeromycetes</taxon>
        <taxon>Archaeosporales</taxon>
        <taxon>Ambisporaceae</taxon>
        <taxon>Ambispora</taxon>
    </lineage>
</organism>
<sequence length="175" mass="19618">MKLKELEGLLQDVTVFDEPKIHLEQYATTPHLASRMLFTAHSVYDDIENKIVADFGCGCGILSIASNILGSSYNIAVDIDPDALQIANDNCSKFELSVDFILTDLTSNPLAVEVANNAVYSLHKTSTREHILKKAKEWGVDCEILAELKFDIPNMYKFHKKKSVDIQVDFLRIAK</sequence>
<dbReference type="PANTHER" id="PTHR23290:SF0">
    <property type="entry name" value="RRNA N6-ADENOSINE-METHYLTRANSFERASE METTL5"/>
    <property type="match status" value="1"/>
</dbReference>
<evidence type="ECO:0000313" key="2">
    <source>
        <dbReference type="Proteomes" id="UP000789508"/>
    </source>
</evidence>
<dbReference type="Proteomes" id="UP000789508">
    <property type="component" value="Unassembled WGS sequence"/>
</dbReference>
<dbReference type="Gene3D" id="3.40.50.150">
    <property type="entry name" value="Vaccinia Virus protein VP39"/>
    <property type="match status" value="1"/>
</dbReference>
<dbReference type="PANTHER" id="PTHR23290">
    <property type="entry name" value="RRNA N6-ADENOSINE-METHYLTRANSFERASE METTL5"/>
    <property type="match status" value="1"/>
</dbReference>
<dbReference type="InterPro" id="IPR029063">
    <property type="entry name" value="SAM-dependent_MTases_sf"/>
</dbReference>
<dbReference type="EMBL" id="CAJVPS010012594">
    <property type="protein sequence ID" value="CAG8671962.1"/>
    <property type="molecule type" value="Genomic_DNA"/>
</dbReference>
<dbReference type="InterPro" id="IPR051720">
    <property type="entry name" value="rRNA_MeTrfase/Polyamine_Synth"/>
</dbReference>
<protein>
    <submittedName>
        <fullName evidence="1">1829_t:CDS:1</fullName>
    </submittedName>
</protein>
<reference evidence="1" key="1">
    <citation type="submission" date="2021-06" db="EMBL/GenBank/DDBJ databases">
        <authorList>
            <person name="Kallberg Y."/>
            <person name="Tangrot J."/>
            <person name="Rosling A."/>
        </authorList>
    </citation>
    <scope>NUCLEOTIDE SEQUENCE</scope>
    <source>
        <strain evidence="1">FL130A</strain>
    </source>
</reference>
<evidence type="ECO:0000313" key="1">
    <source>
        <dbReference type="EMBL" id="CAG8671962.1"/>
    </source>
</evidence>
<dbReference type="Pfam" id="PF06325">
    <property type="entry name" value="PrmA"/>
    <property type="match status" value="1"/>
</dbReference>
<dbReference type="GO" id="GO:0008988">
    <property type="term" value="F:rRNA (adenine-N6-)-methyltransferase activity"/>
    <property type="evidence" value="ECO:0007669"/>
    <property type="project" value="TreeGrafter"/>
</dbReference>
<dbReference type="SUPFAM" id="SSF53335">
    <property type="entry name" value="S-adenosyl-L-methionine-dependent methyltransferases"/>
    <property type="match status" value="1"/>
</dbReference>
<proteinExistence type="predicted"/>
<dbReference type="CDD" id="cd02440">
    <property type="entry name" value="AdoMet_MTases"/>
    <property type="match status" value="1"/>
</dbReference>
<keyword evidence="2" id="KW-1185">Reference proteome</keyword>
<comment type="caution">
    <text evidence="1">The sequence shown here is derived from an EMBL/GenBank/DDBJ whole genome shotgun (WGS) entry which is preliminary data.</text>
</comment>
<accession>A0A9N9HDI4</accession>
<dbReference type="AlphaFoldDB" id="A0A9N9HDI4"/>
<gene>
    <name evidence="1" type="ORF">ALEPTO_LOCUS10620</name>
</gene>
<dbReference type="OrthoDB" id="7848332at2759"/>
<name>A0A9N9HDI4_9GLOM</name>